<reference evidence="4 5" key="1">
    <citation type="submission" date="2024-09" db="EMBL/GenBank/DDBJ databases">
        <title>Itraconazole resistance in Madurella fahalii resulting from another homologue of gene encoding cytochrome P450 14-alpha sterol demethylase (CYP51).</title>
        <authorList>
            <person name="Yoshioka I."/>
            <person name="Fahal A.H."/>
            <person name="Kaneko S."/>
            <person name="Yaguchi T."/>
        </authorList>
    </citation>
    <scope>NUCLEOTIDE SEQUENCE [LARGE SCALE GENOMIC DNA]</scope>
    <source>
        <strain evidence="4 5">IFM 68171</strain>
    </source>
</reference>
<dbReference type="EMBL" id="BAAFSV010000005">
    <property type="protein sequence ID" value="GAB1318852.1"/>
    <property type="molecule type" value="Genomic_DNA"/>
</dbReference>
<feature type="region of interest" description="Disordered" evidence="2">
    <location>
        <begin position="559"/>
        <end position="594"/>
    </location>
</feature>
<evidence type="ECO:0000259" key="3">
    <source>
        <dbReference type="Pfam" id="PF12813"/>
    </source>
</evidence>
<dbReference type="Proteomes" id="UP001628179">
    <property type="component" value="Unassembled WGS sequence"/>
</dbReference>
<organism evidence="4 5">
    <name type="scientific">Madurella fahalii</name>
    <dbReference type="NCBI Taxonomy" id="1157608"/>
    <lineage>
        <taxon>Eukaryota</taxon>
        <taxon>Fungi</taxon>
        <taxon>Dikarya</taxon>
        <taxon>Ascomycota</taxon>
        <taxon>Pezizomycotina</taxon>
        <taxon>Sordariomycetes</taxon>
        <taxon>Sordariomycetidae</taxon>
        <taxon>Sordariales</taxon>
        <taxon>Sordariales incertae sedis</taxon>
        <taxon>Madurella</taxon>
    </lineage>
</organism>
<feature type="domain" description="Asteroid" evidence="3">
    <location>
        <begin position="145"/>
        <end position="393"/>
    </location>
</feature>
<name>A0ABQ0GM68_9PEZI</name>
<accession>A0ABQ0GM68</accession>
<sequence>MGIPHLRRNLEPYAERAVIEPCNAVVDGPALAYHVLSLCSRETRKTTPFEQPSYDLLGRTAVAWLDKIQKCGLSVSAIYFDSYLPSTKRPERLQRLVKSSQELVKYHSAWSAGVPKGDRHRAGEAQVDLFPHSWPGENKAKPPPPPFLVPAVIGALKDSTTYRHLVKLVPGEADWFCAHHVRHSARWVLTSDSDLLIYDLGQDGGVIFFSDIDVDMERHRLIGLQYRPSNLCRRLSLKPDTGLAYLAFEISKDPYLTFEQAIERSKKGEAVSVSRQEYTDFMEPYLSPEVALNLEGGQAPTLDPRVSEITLRSLSTSGVATRALENRQDTDSELEMFLPFLLDCPSRTSAWEASKPVRKLAYGILQTVRGGVIPLVTEMRRLQSMSSGVRVDIPGPPDIDKTAASLIALLSRIEASVSQPEVVWAVLSIYHEIAMIMDRARGYPLSLEVLMQDARGRLDVCSWDFIHVLAQAQATYYSLRMLQQILQFASHHTGVLSPTLLELTNFLSRVPPLPEFPSPKDFADTLRLVREAGGLACMLTLCADFEDILPHIKSIWQPQETKKNKKRKSMSSAGESQIRARSNNPFDLLSRCEP</sequence>
<proteinExistence type="inferred from homology"/>
<dbReference type="RefSeq" id="XP_070920582.1">
    <property type="nucleotide sequence ID" value="XM_071064481.1"/>
</dbReference>
<evidence type="ECO:0000256" key="1">
    <source>
        <dbReference type="ARBA" id="ARBA00007398"/>
    </source>
</evidence>
<comment type="caution">
    <text evidence="4">The sequence shown here is derived from an EMBL/GenBank/DDBJ whole genome shotgun (WGS) entry which is preliminary data.</text>
</comment>
<dbReference type="InterPro" id="IPR039436">
    <property type="entry name" value="Asteroid_dom"/>
</dbReference>
<gene>
    <name evidence="4" type="ORF">MFIFM68171_09062</name>
</gene>
<feature type="compositionally biased region" description="Polar residues" evidence="2">
    <location>
        <begin position="570"/>
        <end position="585"/>
    </location>
</feature>
<keyword evidence="5" id="KW-1185">Reference proteome</keyword>
<dbReference type="Pfam" id="PF12813">
    <property type="entry name" value="XPG_I_2"/>
    <property type="match status" value="1"/>
</dbReference>
<evidence type="ECO:0000313" key="5">
    <source>
        <dbReference type="Proteomes" id="UP001628179"/>
    </source>
</evidence>
<dbReference type="InterPro" id="IPR026832">
    <property type="entry name" value="Asteroid"/>
</dbReference>
<dbReference type="GeneID" id="98179804"/>
<dbReference type="SUPFAM" id="SSF88723">
    <property type="entry name" value="PIN domain-like"/>
    <property type="match status" value="1"/>
</dbReference>
<comment type="similarity">
    <text evidence="1">Belongs to the asteroid family.</text>
</comment>
<dbReference type="InterPro" id="IPR029060">
    <property type="entry name" value="PIN-like_dom_sf"/>
</dbReference>
<protein>
    <submittedName>
        <fullName evidence="4">XPG domain containing-domain-containing protein</fullName>
    </submittedName>
</protein>
<evidence type="ECO:0000313" key="4">
    <source>
        <dbReference type="EMBL" id="GAB1318852.1"/>
    </source>
</evidence>
<dbReference type="PANTHER" id="PTHR15665">
    <property type="entry name" value="ASTEROID PROTEIN"/>
    <property type="match status" value="1"/>
</dbReference>
<dbReference type="PANTHER" id="PTHR15665:SF1">
    <property type="entry name" value="PROTEIN ASTEROID HOMOLOG 1"/>
    <property type="match status" value="1"/>
</dbReference>
<evidence type="ECO:0000256" key="2">
    <source>
        <dbReference type="SAM" id="MobiDB-lite"/>
    </source>
</evidence>
<dbReference type="Gene3D" id="3.40.50.1010">
    <property type="entry name" value="5'-nuclease"/>
    <property type="match status" value="1"/>
</dbReference>